<keyword evidence="7" id="KW-1185">Reference proteome</keyword>
<feature type="domain" description="FAD-binding" evidence="5">
    <location>
        <begin position="5"/>
        <end position="225"/>
    </location>
</feature>
<keyword evidence="6" id="KW-0503">Monooxygenase</keyword>
<evidence type="ECO:0000259" key="5">
    <source>
        <dbReference type="Pfam" id="PF01494"/>
    </source>
</evidence>
<accession>A0ABW2FLZ8</accession>
<organism evidence="6 7">
    <name type="scientific">Kitasatospora paranensis</name>
    <dbReference type="NCBI Taxonomy" id="258053"/>
    <lineage>
        <taxon>Bacteria</taxon>
        <taxon>Bacillati</taxon>
        <taxon>Actinomycetota</taxon>
        <taxon>Actinomycetes</taxon>
        <taxon>Kitasatosporales</taxon>
        <taxon>Streptomycetaceae</taxon>
        <taxon>Kitasatospora</taxon>
    </lineage>
</organism>
<dbReference type="RefSeq" id="WP_380230287.1">
    <property type="nucleotide sequence ID" value="NZ_JBHSVH010000002.1"/>
</dbReference>
<evidence type="ECO:0000256" key="4">
    <source>
        <dbReference type="SAM" id="MobiDB-lite"/>
    </source>
</evidence>
<reference evidence="7" key="1">
    <citation type="journal article" date="2019" name="Int. J. Syst. Evol. Microbiol.">
        <title>The Global Catalogue of Microorganisms (GCM) 10K type strain sequencing project: providing services to taxonomists for standard genome sequencing and annotation.</title>
        <authorList>
            <consortium name="The Broad Institute Genomics Platform"/>
            <consortium name="The Broad Institute Genome Sequencing Center for Infectious Disease"/>
            <person name="Wu L."/>
            <person name="Ma J."/>
        </authorList>
    </citation>
    <scope>NUCLEOTIDE SEQUENCE [LARGE SCALE GENOMIC DNA]</scope>
    <source>
        <strain evidence="7">CGMCC 1.12859</strain>
    </source>
</reference>
<feature type="compositionally biased region" description="Basic and acidic residues" evidence="4">
    <location>
        <begin position="292"/>
        <end position="302"/>
    </location>
</feature>
<evidence type="ECO:0000313" key="6">
    <source>
        <dbReference type="EMBL" id="MFC7178250.1"/>
    </source>
</evidence>
<evidence type="ECO:0000313" key="7">
    <source>
        <dbReference type="Proteomes" id="UP001596435"/>
    </source>
</evidence>
<feature type="region of interest" description="Disordered" evidence="4">
    <location>
        <begin position="292"/>
        <end position="321"/>
    </location>
</feature>
<dbReference type="PANTHER" id="PTHR43004">
    <property type="entry name" value="TRK SYSTEM POTASSIUM UPTAKE PROTEIN"/>
    <property type="match status" value="1"/>
</dbReference>
<keyword evidence="6" id="KW-0560">Oxidoreductase</keyword>
<dbReference type="PRINTS" id="PR00420">
    <property type="entry name" value="RNGMNOXGNASE"/>
</dbReference>
<dbReference type="GO" id="GO:0004497">
    <property type="term" value="F:monooxygenase activity"/>
    <property type="evidence" value="ECO:0007669"/>
    <property type="project" value="UniProtKB-KW"/>
</dbReference>
<comment type="cofactor">
    <cofactor evidence="1">
        <name>FAD</name>
        <dbReference type="ChEBI" id="CHEBI:57692"/>
    </cofactor>
</comment>
<name>A0ABW2FLZ8_9ACTN</name>
<dbReference type="EMBL" id="JBHTAJ010000002">
    <property type="protein sequence ID" value="MFC7178250.1"/>
    <property type="molecule type" value="Genomic_DNA"/>
</dbReference>
<dbReference type="InterPro" id="IPR036188">
    <property type="entry name" value="FAD/NAD-bd_sf"/>
</dbReference>
<comment type="caution">
    <text evidence="6">The sequence shown here is derived from an EMBL/GenBank/DDBJ whole genome shotgun (WGS) entry which is preliminary data.</text>
</comment>
<keyword evidence="2" id="KW-0285">Flavoprotein</keyword>
<gene>
    <name evidence="6" type="ORF">ACFQMG_01585</name>
</gene>
<evidence type="ECO:0000256" key="2">
    <source>
        <dbReference type="ARBA" id="ARBA00022630"/>
    </source>
</evidence>
<sequence>MGGDPAQIRRGHRLTTLDQDADRVTADLTGPDGPYRITARYLVGADGGHSTVRKQCGIDFPGITDDRFVALSGQVAVHPPAAVPGTGELDVPGLGRLAPASFTRSENGVFAYGMFQPGVYRISVSEWDRPPVEDRAEGVPLDELRAAVGRVLGADLPIGPPPEGAAALRVRSVVGVNSRVAQRYRDGGVPLVGDAAHVQSGIGGPGLNLGLQDALNLGWKLAEAAGPWSGRLDTVVARPADPGASAPADVVLIRPDGYAAWAVGPGATDPDEAAAGLRAALRTWLGPADRTRPEFADRRYSDRWPGTSSSSAFDTGKSDVP</sequence>
<keyword evidence="3" id="KW-0274">FAD</keyword>
<dbReference type="Gene3D" id="3.30.70.2450">
    <property type="match status" value="1"/>
</dbReference>
<dbReference type="Gene3D" id="3.40.30.120">
    <property type="match status" value="1"/>
</dbReference>
<dbReference type="Gene3D" id="3.50.50.60">
    <property type="entry name" value="FAD/NAD(P)-binding domain"/>
    <property type="match status" value="1"/>
</dbReference>
<dbReference type="PANTHER" id="PTHR43004:SF19">
    <property type="entry name" value="BINDING MONOOXYGENASE, PUTATIVE (JCVI)-RELATED"/>
    <property type="match status" value="1"/>
</dbReference>
<dbReference type="Proteomes" id="UP001596435">
    <property type="component" value="Unassembled WGS sequence"/>
</dbReference>
<dbReference type="SUPFAM" id="SSF51905">
    <property type="entry name" value="FAD/NAD(P)-binding domain"/>
    <property type="match status" value="1"/>
</dbReference>
<proteinExistence type="predicted"/>
<protein>
    <submittedName>
        <fullName evidence="6">FAD-dependent monooxygenase</fullName>
    </submittedName>
</protein>
<dbReference type="Pfam" id="PF01494">
    <property type="entry name" value="FAD_binding_3"/>
    <property type="match status" value="1"/>
</dbReference>
<evidence type="ECO:0000256" key="1">
    <source>
        <dbReference type="ARBA" id="ARBA00001974"/>
    </source>
</evidence>
<evidence type="ECO:0000256" key="3">
    <source>
        <dbReference type="ARBA" id="ARBA00022827"/>
    </source>
</evidence>
<dbReference type="InterPro" id="IPR002938">
    <property type="entry name" value="FAD-bd"/>
</dbReference>
<dbReference type="InterPro" id="IPR050641">
    <property type="entry name" value="RIFMO-like"/>
</dbReference>